<dbReference type="Pfam" id="PF04664">
    <property type="entry name" value="OGFr_N"/>
    <property type="match status" value="1"/>
</dbReference>
<sequence>MGVFQLLFRLLLFLSILPGRVFSFIARRFKAMDRSRRSLRQDRVMGNTPNFSKDYDEQYDSTWEDESDGEETRESSMQWSHRNTHAAKDMQTFRHKFRKTQHDDSTDDYLEDDEELPNLRFYQNNMPFYPDSVLIKDFHNFWFGDYDRLEYVHSYIQWLFPIQEKGMNYASRELSLKEIKLFRTDEEVQRRLLTSYKLMLDFYGIELVSEDSGEVKRAKNWKEQFANLNRNTHNNLRITRILKCLGLLGFRHYQKPLVHFFLEETLVNNQLPRVKYSVLDYFMFAVLDKDERKDLIKYAYCHFKPKEDFVWCPRRIRNKLEKETVSHKLNAGSNEGESSDSTSQSEQNDLMNSRVHKKNEFKTDTNEDTGNNKSLRCESRNDENVSGESQDSEEQASPVPAVGNANTIVTNEEQKRTEGPSRVDSQHEAYIDSDGNAAIQKDDKTATNKEIPNSVQNGTNKSDENGSEYADSTEQSKVLSGDETFDSSTAIDKSTNKKQTQTSNQSSRIENVANETPASGGNSGSVEQNQGEKFDNQGDTADNQGDKSENQVDKSENQGDKSENQGDKSEIQKVKSENQGDKSDNQGDKSEIQKVKSENQGDESDNQGDKSDNQGDKSDNQGDKAENQGDKAENQGDKSENQGDESENQGDKSEFQKYKSENPGDKAEQGNKDKTKSQYTDGDSKEIVSEEIHKSGHESPKDSVATGTGTNTETNSACYDEEKSADKNSHKYTTTSPGQDNASDQNSVSSKRIHTPGSDRNIEHQQQESGQVAELLNAPKSMANFSRSQPDKDAQSKCGPNPDSTTLMKTPESDENMGNPHNGSEQQNQGDEMLNTTAEANTKETSV</sequence>
<dbReference type="AlphaFoldDB" id="A0A2D0PIG7"/>
<feature type="compositionally biased region" description="Polar residues" evidence="2">
    <location>
        <begin position="731"/>
        <end position="750"/>
    </location>
</feature>
<feature type="compositionally biased region" description="Polar residues" evidence="2">
    <location>
        <begin position="819"/>
        <end position="847"/>
    </location>
</feature>
<feature type="region of interest" description="Disordered" evidence="2">
    <location>
        <begin position="327"/>
        <end position="847"/>
    </location>
</feature>
<evidence type="ECO:0000313" key="5">
    <source>
        <dbReference type="Proteomes" id="UP000221080"/>
    </source>
</evidence>
<feature type="signal peptide" evidence="3">
    <location>
        <begin position="1"/>
        <end position="23"/>
    </location>
</feature>
<dbReference type="PANTHER" id="PTHR14015">
    <property type="entry name" value="OPIOID GROWTH FACTOR RECEPTOR OGFR ZETA-TYPE OPIOID RECEPTOR"/>
    <property type="match status" value="1"/>
</dbReference>
<feature type="chain" id="PRO_5039885783" evidence="3">
    <location>
        <begin position="24"/>
        <end position="847"/>
    </location>
</feature>
<dbReference type="GO" id="GO:0140625">
    <property type="term" value="F:opioid growth factor receptor activity"/>
    <property type="evidence" value="ECO:0007669"/>
    <property type="project" value="InterPro"/>
</dbReference>
<protein>
    <submittedName>
        <fullName evidence="6">Opioid growth factor receptor isoform X1</fullName>
    </submittedName>
</protein>
<feature type="compositionally biased region" description="Basic and acidic residues" evidence="2">
    <location>
        <begin position="607"/>
        <end position="641"/>
    </location>
</feature>
<feature type="domain" description="Opioid growth factor receptor (OGFr) conserved" evidence="4">
    <location>
        <begin position="113"/>
        <end position="315"/>
    </location>
</feature>
<feature type="compositionally biased region" description="Polar residues" evidence="2">
    <location>
        <begin position="705"/>
        <end position="717"/>
    </location>
</feature>
<feature type="compositionally biased region" description="Polar residues" evidence="2">
    <location>
        <begin position="486"/>
        <end position="529"/>
    </location>
</feature>
<proteinExistence type="inferred from homology"/>
<dbReference type="KEGG" id="ipu:108255127"/>
<evidence type="ECO:0000256" key="1">
    <source>
        <dbReference type="ARBA" id="ARBA00010365"/>
    </source>
</evidence>
<evidence type="ECO:0000259" key="4">
    <source>
        <dbReference type="Pfam" id="PF04664"/>
    </source>
</evidence>
<reference evidence="5" key="1">
    <citation type="journal article" date="2016" name="Nat. Commun.">
        <title>The channel catfish genome sequence provides insights into the evolution of scale formation in teleosts.</title>
        <authorList>
            <person name="Liu Z."/>
            <person name="Liu S."/>
            <person name="Yao J."/>
            <person name="Bao L."/>
            <person name="Zhang J."/>
            <person name="Li Y."/>
            <person name="Jiang C."/>
            <person name="Sun L."/>
            <person name="Wang R."/>
            <person name="Zhang Y."/>
            <person name="Zhou T."/>
            <person name="Zeng Q."/>
            <person name="Fu Q."/>
            <person name="Gao S."/>
            <person name="Li N."/>
            <person name="Koren S."/>
            <person name="Jiang Y."/>
            <person name="Zimin A."/>
            <person name="Xu P."/>
            <person name="Phillippy A.M."/>
            <person name="Geng X."/>
            <person name="Song L."/>
            <person name="Sun F."/>
            <person name="Li C."/>
            <person name="Wang X."/>
            <person name="Chen A."/>
            <person name="Jin Y."/>
            <person name="Yuan Z."/>
            <person name="Yang Y."/>
            <person name="Tan S."/>
            <person name="Peatman E."/>
            <person name="Lu J."/>
            <person name="Qin Z."/>
            <person name="Dunham R."/>
            <person name="Li Z."/>
            <person name="Sonstegard T."/>
            <person name="Feng J."/>
            <person name="Danzmann R.G."/>
            <person name="Schroeder S."/>
            <person name="Scheffler B."/>
            <person name="Duke M.V."/>
            <person name="Ballard L."/>
            <person name="Kucuktas H."/>
            <person name="Kaltenboeck L."/>
            <person name="Liu H."/>
            <person name="Armbruster J."/>
            <person name="Xie Y."/>
            <person name="Kirby M.L."/>
            <person name="Tian Y."/>
            <person name="Flanagan M.E."/>
            <person name="Mu W."/>
            <person name="Waldbieser G.C."/>
        </authorList>
    </citation>
    <scope>NUCLEOTIDE SEQUENCE [LARGE SCALE GENOMIC DNA]</scope>
    <source>
        <strain evidence="5">SDA103</strain>
    </source>
</reference>
<feature type="region of interest" description="Disordered" evidence="2">
    <location>
        <begin position="40"/>
        <end position="85"/>
    </location>
</feature>
<feature type="compositionally biased region" description="Basic and acidic residues" evidence="2">
    <location>
        <begin position="720"/>
        <end position="729"/>
    </location>
</feature>
<gene>
    <name evidence="6" type="primary">LOC108255127</name>
</gene>
<feature type="compositionally biased region" description="Basic and acidic residues" evidence="2">
    <location>
        <begin position="649"/>
        <end position="701"/>
    </location>
</feature>
<feature type="compositionally biased region" description="Polar residues" evidence="2">
    <location>
        <begin position="331"/>
        <end position="351"/>
    </location>
</feature>
<comment type="similarity">
    <text evidence="1">Belongs to the opioid growth factor receptor family.</text>
</comment>
<dbReference type="GO" id="GO:0016020">
    <property type="term" value="C:membrane"/>
    <property type="evidence" value="ECO:0007669"/>
    <property type="project" value="InterPro"/>
</dbReference>
<keyword evidence="3" id="KW-0732">Signal</keyword>
<dbReference type="InterPro" id="IPR039574">
    <property type="entry name" value="OGFr"/>
</dbReference>
<evidence type="ECO:0000256" key="2">
    <source>
        <dbReference type="SAM" id="MobiDB-lite"/>
    </source>
</evidence>
<dbReference type="RefSeq" id="XP_017306313.2">
    <property type="nucleotide sequence ID" value="XM_017450824.3"/>
</dbReference>
<evidence type="ECO:0000313" key="6">
    <source>
        <dbReference type="RefSeq" id="XP_017306313.2"/>
    </source>
</evidence>
<name>A0A2D0PIG7_ICTPU</name>
<dbReference type="PANTHER" id="PTHR14015:SF1">
    <property type="entry name" value="OPIOID GROWTH FACTOR RECEPTOR"/>
    <property type="match status" value="1"/>
</dbReference>
<dbReference type="GeneID" id="108255127"/>
<keyword evidence="6" id="KW-0675">Receptor</keyword>
<dbReference type="OrthoDB" id="9030204at2759"/>
<accession>A0A2D0PIG7</accession>
<keyword evidence="5" id="KW-1185">Reference proteome</keyword>
<dbReference type="Proteomes" id="UP000221080">
    <property type="component" value="Chromosome 21"/>
</dbReference>
<dbReference type="InterPro" id="IPR006757">
    <property type="entry name" value="OGF_rcpt"/>
</dbReference>
<feature type="compositionally biased region" description="Polar residues" evidence="2">
    <location>
        <begin position="448"/>
        <end position="460"/>
    </location>
</feature>
<organism evidence="5 6">
    <name type="scientific">Ictalurus punctatus</name>
    <name type="common">Channel catfish</name>
    <name type="synonym">Silurus punctatus</name>
    <dbReference type="NCBI Taxonomy" id="7998"/>
    <lineage>
        <taxon>Eukaryota</taxon>
        <taxon>Metazoa</taxon>
        <taxon>Chordata</taxon>
        <taxon>Craniata</taxon>
        <taxon>Vertebrata</taxon>
        <taxon>Euteleostomi</taxon>
        <taxon>Actinopterygii</taxon>
        <taxon>Neopterygii</taxon>
        <taxon>Teleostei</taxon>
        <taxon>Ostariophysi</taxon>
        <taxon>Siluriformes</taxon>
        <taxon>Ictaluridae</taxon>
        <taxon>Ictalurus</taxon>
    </lineage>
</organism>
<evidence type="ECO:0000256" key="3">
    <source>
        <dbReference type="SAM" id="SignalP"/>
    </source>
</evidence>
<feature type="compositionally biased region" description="Basic and acidic residues" evidence="2">
    <location>
        <begin position="412"/>
        <end position="430"/>
    </location>
</feature>
<reference evidence="6" key="2">
    <citation type="submission" date="2025-08" db="UniProtKB">
        <authorList>
            <consortium name="RefSeq"/>
        </authorList>
    </citation>
    <scope>IDENTIFICATION</scope>
    <source>
        <tissue evidence="6">Blood</tissue>
    </source>
</reference>
<feature type="compositionally biased region" description="Acidic residues" evidence="2">
    <location>
        <begin position="57"/>
        <end position="71"/>
    </location>
</feature>
<feature type="compositionally biased region" description="Basic and acidic residues" evidence="2">
    <location>
        <begin position="544"/>
        <end position="599"/>
    </location>
</feature>